<gene>
    <name evidence="1" type="ORF">E6B08_06000</name>
</gene>
<sequence length="32" mass="3135">MGVAAVVVRGGLFAGKPAPTGPPPSSRAMEIL</sequence>
<accession>A0A4D6X4M0</accession>
<dbReference type="EMBL" id="CP039371">
    <property type="protein sequence ID" value="QCI10987.1"/>
    <property type="molecule type" value="Genomic_DNA"/>
</dbReference>
<proteinExistence type="predicted"/>
<dbReference type="Proteomes" id="UP000298551">
    <property type="component" value="Chromosome"/>
</dbReference>
<evidence type="ECO:0000313" key="2">
    <source>
        <dbReference type="Proteomes" id="UP000298551"/>
    </source>
</evidence>
<evidence type="ECO:0000313" key="1">
    <source>
        <dbReference type="EMBL" id="QCI10987.1"/>
    </source>
</evidence>
<organism evidence="1 2">
    <name type="scientific">Pseudomonas putida</name>
    <name type="common">Arthrobacter siderocapsulatus</name>
    <dbReference type="NCBI Taxonomy" id="303"/>
    <lineage>
        <taxon>Bacteria</taxon>
        <taxon>Pseudomonadati</taxon>
        <taxon>Pseudomonadota</taxon>
        <taxon>Gammaproteobacteria</taxon>
        <taxon>Pseudomonadales</taxon>
        <taxon>Pseudomonadaceae</taxon>
        <taxon>Pseudomonas</taxon>
    </lineage>
</organism>
<dbReference type="AlphaFoldDB" id="A0A4D6X4M0"/>
<reference evidence="2" key="1">
    <citation type="submission" date="2019-04" db="EMBL/GenBank/DDBJ databases">
        <title>Genome sequence of Pseudomonas putida 1290, an auxin catabolizing strain.</title>
        <authorList>
            <person name="Laird T.S."/>
            <person name="Leveau J.H.J."/>
        </authorList>
    </citation>
    <scope>NUCLEOTIDE SEQUENCE [LARGE SCALE GENOMIC DNA]</scope>
    <source>
        <strain evidence="2">1290</strain>
    </source>
</reference>
<name>A0A4D6X4M0_PSEPU</name>
<protein>
    <submittedName>
        <fullName evidence="1">Diguanylate cyclase</fullName>
    </submittedName>
</protein>